<dbReference type="EMBL" id="ML979137">
    <property type="protein sequence ID" value="KAF1914784.1"/>
    <property type="molecule type" value="Genomic_DNA"/>
</dbReference>
<evidence type="ECO:0000256" key="1">
    <source>
        <dbReference type="SAM" id="MobiDB-lite"/>
    </source>
</evidence>
<sequence>MSVTIHTSVPRKQYDPSMGSRSRVSIVVLGVGAQIIESLEAAFRAGSITVSEARSENAPMPDEDKPSQGSHLQPGRPQSLPTRLHPPLRLQQVSSSANIPINAAPELSMDNECSLCHEEYSDEHLSVALKNCRQVYGQKCLKM</sequence>
<keyword evidence="3" id="KW-1185">Reference proteome</keyword>
<organism evidence="2 3">
    <name type="scientific">Ampelomyces quisqualis</name>
    <name type="common">Powdery mildew agent</name>
    <dbReference type="NCBI Taxonomy" id="50730"/>
    <lineage>
        <taxon>Eukaryota</taxon>
        <taxon>Fungi</taxon>
        <taxon>Dikarya</taxon>
        <taxon>Ascomycota</taxon>
        <taxon>Pezizomycotina</taxon>
        <taxon>Dothideomycetes</taxon>
        <taxon>Pleosporomycetidae</taxon>
        <taxon>Pleosporales</taxon>
        <taxon>Pleosporineae</taxon>
        <taxon>Phaeosphaeriaceae</taxon>
        <taxon>Ampelomyces</taxon>
    </lineage>
</organism>
<dbReference type="AlphaFoldDB" id="A0A6A5QJX2"/>
<evidence type="ECO:0000313" key="3">
    <source>
        <dbReference type="Proteomes" id="UP000800096"/>
    </source>
</evidence>
<proteinExistence type="predicted"/>
<evidence type="ECO:0000313" key="2">
    <source>
        <dbReference type="EMBL" id="KAF1914784.1"/>
    </source>
</evidence>
<feature type="region of interest" description="Disordered" evidence="1">
    <location>
        <begin position="52"/>
        <end position="87"/>
    </location>
</feature>
<name>A0A6A5QJX2_AMPQU</name>
<protein>
    <submittedName>
        <fullName evidence="2">Uncharacterized protein</fullName>
    </submittedName>
</protein>
<dbReference type="Proteomes" id="UP000800096">
    <property type="component" value="Unassembled WGS sequence"/>
</dbReference>
<gene>
    <name evidence="2" type="ORF">BDU57DRAFT_531205</name>
</gene>
<accession>A0A6A5QJX2</accession>
<reference evidence="2" key="1">
    <citation type="journal article" date="2020" name="Stud. Mycol.">
        <title>101 Dothideomycetes genomes: a test case for predicting lifestyles and emergence of pathogens.</title>
        <authorList>
            <person name="Haridas S."/>
            <person name="Albert R."/>
            <person name="Binder M."/>
            <person name="Bloem J."/>
            <person name="Labutti K."/>
            <person name="Salamov A."/>
            <person name="Andreopoulos B."/>
            <person name="Baker S."/>
            <person name="Barry K."/>
            <person name="Bills G."/>
            <person name="Bluhm B."/>
            <person name="Cannon C."/>
            <person name="Castanera R."/>
            <person name="Culley D."/>
            <person name="Daum C."/>
            <person name="Ezra D."/>
            <person name="Gonzalez J."/>
            <person name="Henrissat B."/>
            <person name="Kuo A."/>
            <person name="Liang C."/>
            <person name="Lipzen A."/>
            <person name="Lutzoni F."/>
            <person name="Magnuson J."/>
            <person name="Mondo S."/>
            <person name="Nolan M."/>
            <person name="Ohm R."/>
            <person name="Pangilinan J."/>
            <person name="Park H.-J."/>
            <person name="Ramirez L."/>
            <person name="Alfaro M."/>
            <person name="Sun H."/>
            <person name="Tritt A."/>
            <person name="Yoshinaga Y."/>
            <person name="Zwiers L.-H."/>
            <person name="Turgeon B."/>
            <person name="Goodwin S."/>
            <person name="Spatafora J."/>
            <person name="Crous P."/>
            <person name="Grigoriev I."/>
        </authorList>
    </citation>
    <scope>NUCLEOTIDE SEQUENCE</scope>
    <source>
        <strain evidence="2">HMLAC05119</strain>
    </source>
</reference>